<evidence type="ECO:0000259" key="1">
    <source>
        <dbReference type="Pfam" id="PF03724"/>
    </source>
</evidence>
<dbReference type="RefSeq" id="WP_160734664.1">
    <property type="nucleotide sequence ID" value="NZ_WTYT01000001.1"/>
</dbReference>
<dbReference type="Proteomes" id="UP000438476">
    <property type="component" value="Unassembled WGS sequence"/>
</dbReference>
<evidence type="ECO:0000313" key="2">
    <source>
        <dbReference type="EMBL" id="MXO64208.1"/>
    </source>
</evidence>
<gene>
    <name evidence="2" type="ORF">GRI91_00340</name>
</gene>
<keyword evidence="3" id="KW-1185">Reference proteome</keyword>
<comment type="caution">
    <text evidence="2">The sequence shown here is derived from an EMBL/GenBank/DDBJ whole genome shotgun (WGS) entry which is preliminary data.</text>
</comment>
<organism evidence="2 3">
    <name type="scientific">Altericroceibacterium endophyticum</name>
    <dbReference type="NCBI Taxonomy" id="1808508"/>
    <lineage>
        <taxon>Bacteria</taxon>
        <taxon>Pseudomonadati</taxon>
        <taxon>Pseudomonadota</taxon>
        <taxon>Alphaproteobacteria</taxon>
        <taxon>Sphingomonadales</taxon>
        <taxon>Erythrobacteraceae</taxon>
        <taxon>Altericroceibacterium</taxon>
    </lineage>
</organism>
<dbReference type="PANTHER" id="PTHR35535">
    <property type="entry name" value="HEAT SHOCK PROTEIN HSLJ"/>
    <property type="match status" value="1"/>
</dbReference>
<dbReference type="Pfam" id="PF03724">
    <property type="entry name" value="META"/>
    <property type="match status" value="1"/>
</dbReference>
<accession>A0A6I4SZQ8</accession>
<dbReference type="PROSITE" id="PS51257">
    <property type="entry name" value="PROKAR_LIPOPROTEIN"/>
    <property type="match status" value="1"/>
</dbReference>
<name>A0A6I4SZQ8_9SPHN</name>
<sequence>MRSIRLFLFTFSAAAILSGCAIRPSPDRELTGSEWRFQSLDDTAFAQEQGHLRFEDDRISADIGCNQMGGPWHVNGDRLVAGPLVKTEMACLDSDVFAAERGLAALLVAAPNFKLDGDRLTLRSRGHSAILTRVNRPPEDS</sequence>
<feature type="domain" description="DUF306" evidence="1">
    <location>
        <begin position="28"/>
        <end position="131"/>
    </location>
</feature>
<dbReference type="Gene3D" id="2.40.128.270">
    <property type="match status" value="1"/>
</dbReference>
<dbReference type="InterPro" id="IPR005184">
    <property type="entry name" value="DUF306_Meta_HslJ"/>
</dbReference>
<dbReference type="InterPro" id="IPR053147">
    <property type="entry name" value="Hsp_HslJ-like"/>
</dbReference>
<evidence type="ECO:0000313" key="3">
    <source>
        <dbReference type="Proteomes" id="UP000438476"/>
    </source>
</evidence>
<reference evidence="2 3" key="1">
    <citation type="submission" date="2019-12" db="EMBL/GenBank/DDBJ databases">
        <title>Genomic-based taxomic classification of the family Erythrobacteraceae.</title>
        <authorList>
            <person name="Xu L."/>
        </authorList>
    </citation>
    <scope>NUCLEOTIDE SEQUENCE [LARGE SCALE GENOMIC DNA]</scope>
    <source>
        <strain evidence="2 3">LMG 29518</strain>
    </source>
</reference>
<proteinExistence type="predicted"/>
<dbReference type="InterPro" id="IPR038670">
    <property type="entry name" value="HslJ-like_sf"/>
</dbReference>
<dbReference type="PANTHER" id="PTHR35535:SF2">
    <property type="entry name" value="DUF306 DOMAIN-CONTAINING PROTEIN"/>
    <property type="match status" value="1"/>
</dbReference>
<protein>
    <submittedName>
        <fullName evidence="2">META domain-containing protein</fullName>
    </submittedName>
</protein>
<dbReference type="EMBL" id="WTYT01000001">
    <property type="protein sequence ID" value="MXO64208.1"/>
    <property type="molecule type" value="Genomic_DNA"/>
</dbReference>
<dbReference type="OrthoDB" id="5489750at2"/>
<dbReference type="AlphaFoldDB" id="A0A6I4SZQ8"/>